<dbReference type="Proteomes" id="UP000234323">
    <property type="component" value="Unassembled WGS sequence"/>
</dbReference>
<organism evidence="1 2">
    <name type="scientific">Rhizophagus irregularis</name>
    <dbReference type="NCBI Taxonomy" id="588596"/>
    <lineage>
        <taxon>Eukaryota</taxon>
        <taxon>Fungi</taxon>
        <taxon>Fungi incertae sedis</taxon>
        <taxon>Mucoromycota</taxon>
        <taxon>Glomeromycotina</taxon>
        <taxon>Glomeromycetes</taxon>
        <taxon>Glomerales</taxon>
        <taxon>Glomeraceae</taxon>
        <taxon>Rhizophagus</taxon>
    </lineage>
</organism>
<keyword evidence="2" id="KW-1185">Reference proteome</keyword>
<proteinExistence type="predicted"/>
<evidence type="ECO:0000313" key="2">
    <source>
        <dbReference type="Proteomes" id="UP000234323"/>
    </source>
</evidence>
<evidence type="ECO:0000313" key="1">
    <source>
        <dbReference type="EMBL" id="PKY46731.1"/>
    </source>
</evidence>
<dbReference type="EMBL" id="LLXI01000477">
    <property type="protein sequence ID" value="PKY46731.1"/>
    <property type="molecule type" value="Genomic_DNA"/>
</dbReference>
<accession>A0A2I1GJE9</accession>
<dbReference type="VEuPathDB" id="FungiDB:FUN_005536"/>
<protein>
    <submittedName>
        <fullName evidence="1">Uncharacterized protein</fullName>
    </submittedName>
</protein>
<dbReference type="AlphaFoldDB" id="A0A2I1GJE9"/>
<name>A0A2I1GJE9_9GLOM</name>
<dbReference type="VEuPathDB" id="FungiDB:RhiirFUN_005223"/>
<comment type="caution">
    <text evidence="1">The sequence shown here is derived from an EMBL/GenBank/DDBJ whole genome shotgun (WGS) entry which is preliminary data.</text>
</comment>
<dbReference type="OrthoDB" id="2372849at2759"/>
<dbReference type="VEuPathDB" id="FungiDB:RhiirA1_508803"/>
<reference evidence="1 2" key="1">
    <citation type="submission" date="2015-10" db="EMBL/GenBank/DDBJ databases">
        <title>Genome analyses suggest a sexual origin of heterokaryosis in a supposedly ancient asexual fungus.</title>
        <authorList>
            <person name="Ropars J."/>
            <person name="Sedzielewska K."/>
            <person name="Noel J."/>
            <person name="Charron P."/>
            <person name="Farinelli L."/>
            <person name="Marton T."/>
            <person name="Kruger M."/>
            <person name="Pelin A."/>
            <person name="Brachmann A."/>
            <person name="Corradi N."/>
        </authorList>
    </citation>
    <scope>NUCLEOTIDE SEQUENCE [LARGE SCALE GENOMIC DNA]</scope>
    <source>
        <strain evidence="1 2">A4</strain>
    </source>
</reference>
<sequence length="181" mass="21209">MEAPPVTHFGFTQPVNYLGQIHKQNDANVISSHKEVCKQLDVCQMIIREEHEQKGQETLSKSSSFSKQLSQKVAQQLQKYQRGRNNIHCVRKETKLASPKTSECSMYQRKDILYSKQTPMITLLSYINLKRRNRRLRRLRQIRHVNTLNRISQLSTTKHKSEQIFKSVPAKNFTENKKNSL</sequence>
<gene>
    <name evidence="1" type="ORF">RhiirA4_461680</name>
</gene>